<feature type="compositionally biased region" description="Polar residues" evidence="1">
    <location>
        <begin position="44"/>
        <end position="65"/>
    </location>
</feature>
<evidence type="ECO:0000313" key="3">
    <source>
        <dbReference type="Proteomes" id="UP001152321"/>
    </source>
</evidence>
<gene>
    <name evidence="2" type="ORF">NWE73_16550</name>
</gene>
<reference evidence="2" key="1">
    <citation type="submission" date="2022-08" db="EMBL/GenBank/DDBJ databases">
        <title>Novel Bdellovibrio Species Isolated from Svalbard: Designation Bdellovibrio svalbardensis.</title>
        <authorList>
            <person name="Mitchell R.J."/>
            <person name="Choi S.Y."/>
        </authorList>
    </citation>
    <scope>NUCLEOTIDE SEQUENCE</scope>
    <source>
        <strain evidence="2">PAP01</strain>
    </source>
</reference>
<dbReference type="EMBL" id="JANRMI010000005">
    <property type="protein sequence ID" value="MDG0817995.1"/>
    <property type="molecule type" value="Genomic_DNA"/>
</dbReference>
<feature type="region of interest" description="Disordered" evidence="1">
    <location>
        <begin position="44"/>
        <end position="67"/>
    </location>
</feature>
<protein>
    <submittedName>
        <fullName evidence="2">Uncharacterized protein</fullName>
    </submittedName>
</protein>
<proteinExistence type="predicted"/>
<accession>A0ABT6DM87</accession>
<sequence length="240" mass="26604">MISKQQPTRLFIVILASLGLLFLLVKYMMPNSFLGKSSDIPSPTIQASDLQTNPTAPSADSTSTPIRHDIPVDAKAEEQTRILQEILKAKNDNDPRMDTALLVLSENTKILFRQLYKNTQAEKRNDRGTIVFLLGRNISNAADLSFFSEVLNERPCLSLADCSKTETGGLSKEEDEHQGGFAVSLAYPQLVTLHSLDHYLELHGSSELSDKVKDLIAEAKHSSVPEIAQMAEAIEAKRRR</sequence>
<name>A0ABT6DM87_9BACT</name>
<dbReference type="RefSeq" id="WP_277579471.1">
    <property type="nucleotide sequence ID" value="NZ_JANRMI010000005.1"/>
</dbReference>
<evidence type="ECO:0000256" key="1">
    <source>
        <dbReference type="SAM" id="MobiDB-lite"/>
    </source>
</evidence>
<organism evidence="2 3">
    <name type="scientific">Bdellovibrio svalbardensis</name>
    <dbReference type="NCBI Taxonomy" id="2972972"/>
    <lineage>
        <taxon>Bacteria</taxon>
        <taxon>Pseudomonadati</taxon>
        <taxon>Bdellovibrionota</taxon>
        <taxon>Bdellovibrionia</taxon>
        <taxon>Bdellovibrionales</taxon>
        <taxon>Pseudobdellovibrionaceae</taxon>
        <taxon>Bdellovibrio</taxon>
    </lineage>
</organism>
<keyword evidence="3" id="KW-1185">Reference proteome</keyword>
<evidence type="ECO:0000313" key="2">
    <source>
        <dbReference type="EMBL" id="MDG0817995.1"/>
    </source>
</evidence>
<comment type="caution">
    <text evidence="2">The sequence shown here is derived from an EMBL/GenBank/DDBJ whole genome shotgun (WGS) entry which is preliminary data.</text>
</comment>
<dbReference type="Proteomes" id="UP001152321">
    <property type="component" value="Unassembled WGS sequence"/>
</dbReference>